<organism evidence="8 9">
    <name type="scientific">Saccharomonospora xinjiangensis XJ-54</name>
    <dbReference type="NCBI Taxonomy" id="882086"/>
    <lineage>
        <taxon>Bacteria</taxon>
        <taxon>Bacillati</taxon>
        <taxon>Actinomycetota</taxon>
        <taxon>Actinomycetes</taxon>
        <taxon>Pseudonocardiales</taxon>
        <taxon>Pseudonocardiaceae</taxon>
        <taxon>Saccharomonospora</taxon>
    </lineage>
</organism>
<dbReference type="Gene3D" id="3.40.50.300">
    <property type="entry name" value="P-loop containing nucleotide triphosphate hydrolases"/>
    <property type="match status" value="1"/>
</dbReference>
<gene>
    <name evidence="8" type="ORF">SacxiDRAFT_1776</name>
</gene>
<dbReference type="Gene3D" id="1.20.1560.10">
    <property type="entry name" value="ABC transporter type 1, transmembrane domain"/>
    <property type="match status" value="1"/>
</dbReference>
<keyword evidence="3 5" id="KW-1133">Transmembrane helix</keyword>
<dbReference type="RefSeq" id="WP_006238167.1">
    <property type="nucleotide sequence ID" value="NZ_JH636049.1"/>
</dbReference>
<evidence type="ECO:0000259" key="6">
    <source>
        <dbReference type="PROSITE" id="PS50893"/>
    </source>
</evidence>
<dbReference type="GO" id="GO:0005886">
    <property type="term" value="C:plasma membrane"/>
    <property type="evidence" value="ECO:0007669"/>
    <property type="project" value="UniProtKB-SubCell"/>
</dbReference>
<evidence type="ECO:0000256" key="5">
    <source>
        <dbReference type="SAM" id="Phobius"/>
    </source>
</evidence>
<dbReference type="InterPro" id="IPR027417">
    <property type="entry name" value="P-loop_NTPase"/>
</dbReference>
<dbReference type="Proteomes" id="UP000004691">
    <property type="component" value="Unassembled WGS sequence"/>
</dbReference>
<dbReference type="SUPFAM" id="SSF52540">
    <property type="entry name" value="P-loop containing nucleoside triphosphate hydrolases"/>
    <property type="match status" value="1"/>
</dbReference>
<keyword evidence="4 5" id="KW-0472">Membrane</keyword>
<protein>
    <submittedName>
        <fullName evidence="8">ABC-type multidrug transport system, ATPase and permease component</fullName>
    </submittedName>
</protein>
<evidence type="ECO:0000256" key="2">
    <source>
        <dbReference type="ARBA" id="ARBA00022692"/>
    </source>
</evidence>
<dbReference type="AlphaFoldDB" id="I0V1L5"/>
<dbReference type="PROSITE" id="PS50929">
    <property type="entry name" value="ABC_TM1F"/>
    <property type="match status" value="1"/>
</dbReference>
<dbReference type="Pfam" id="PF00005">
    <property type="entry name" value="ABC_tran"/>
    <property type="match status" value="1"/>
</dbReference>
<evidence type="ECO:0000313" key="9">
    <source>
        <dbReference type="Proteomes" id="UP000004691"/>
    </source>
</evidence>
<feature type="domain" description="ABC transmembrane type-1" evidence="7">
    <location>
        <begin position="18"/>
        <end position="299"/>
    </location>
</feature>
<feature type="transmembrane region" description="Helical" evidence="5">
    <location>
        <begin position="131"/>
        <end position="150"/>
    </location>
</feature>
<evidence type="ECO:0000313" key="8">
    <source>
        <dbReference type="EMBL" id="EID54018.1"/>
    </source>
</evidence>
<dbReference type="GO" id="GO:0016887">
    <property type="term" value="F:ATP hydrolysis activity"/>
    <property type="evidence" value="ECO:0007669"/>
    <property type="project" value="InterPro"/>
</dbReference>
<name>I0V1L5_9PSEU</name>
<keyword evidence="2 5" id="KW-0812">Transmembrane</keyword>
<dbReference type="PROSITE" id="PS50893">
    <property type="entry name" value="ABC_TRANSPORTER_2"/>
    <property type="match status" value="1"/>
</dbReference>
<reference evidence="8 9" key="1">
    <citation type="submission" date="2012-01" db="EMBL/GenBank/DDBJ databases">
        <title>Improved High-Quality Draft sequence of Saccharomonospora xinjiangensis XJ-54.</title>
        <authorList>
            <consortium name="US DOE Joint Genome Institute"/>
            <person name="Lucas S."/>
            <person name="Han J."/>
            <person name="Lapidus A."/>
            <person name="Cheng J.-F."/>
            <person name="Goodwin L."/>
            <person name="Pitluck S."/>
            <person name="Peters L."/>
            <person name="Mikhailova N."/>
            <person name="Teshima H."/>
            <person name="Detter J.C."/>
            <person name="Han C."/>
            <person name="Tapia R."/>
            <person name="Land M."/>
            <person name="Hauser L."/>
            <person name="Kyrpides N."/>
            <person name="Ivanova N."/>
            <person name="Pagani I."/>
            <person name="Brambilla E.-M."/>
            <person name="Klenk H.-P."/>
            <person name="Woyke T."/>
        </authorList>
    </citation>
    <scope>NUCLEOTIDE SEQUENCE [LARGE SCALE GENOMIC DNA]</scope>
    <source>
        <strain evidence="8 9">XJ-54</strain>
    </source>
</reference>
<sequence length="559" mass="56616">MSGKVLRQAITSQRRHLLTASALAATHQGCEAAVPLLVGVVIDEAVATGSWPALAGLLATLAAVFVALSLSYRFAARRAELAAEEAAHELRLRVSRRVLDPRGTADAGRLPGELVSIAVSDTRRVGAVNGALPFAVAALAGLVVSGVALLRISIPLGLLVLLGTPPLLWLSHLVGKPLERRSAQEAERAADASGLAADLVSGLRVLKGIGAEAAAVERYRRISRSALAATLRAARAHAGHDGTILAATGVFIAAVALVGAQLAASGAISIGQLVSAVGLAQYLLGPFQIFAWAGGRIAQGRASACRVEAVLAAPAAVPSAAGGGAAGATLRGAGSALRLHGVTHGALDGLDLDVSPGEFVGVVADPASAHDLVLCLGREVEPTSGEIVLDGVPLRNLDAGAVRATVLTAAHDADLFEGTVADNIGGAGTALRTALAASCADEVVSSLPHGAHTAVSERGRSLSGGQRQRIALARALARNSPVLVLHDPTTAVDAVTESRIAAALRGARAGRTTILVTTSPALLAVTDRVLLLRDGRVEKIATHADLVDTDAGYRETVLS</sequence>
<dbReference type="PANTHER" id="PTHR43394:SF1">
    <property type="entry name" value="ATP-BINDING CASSETTE SUB-FAMILY B MEMBER 10, MITOCHONDRIAL"/>
    <property type="match status" value="1"/>
</dbReference>
<dbReference type="InterPro" id="IPR003439">
    <property type="entry name" value="ABC_transporter-like_ATP-bd"/>
</dbReference>
<dbReference type="GO" id="GO:0015421">
    <property type="term" value="F:ABC-type oligopeptide transporter activity"/>
    <property type="evidence" value="ECO:0007669"/>
    <property type="project" value="TreeGrafter"/>
</dbReference>
<dbReference type="EMBL" id="JH636049">
    <property type="protein sequence ID" value="EID54018.1"/>
    <property type="molecule type" value="Genomic_DNA"/>
</dbReference>
<proteinExistence type="predicted"/>
<keyword evidence="9" id="KW-1185">Reference proteome</keyword>
<evidence type="ECO:0000256" key="3">
    <source>
        <dbReference type="ARBA" id="ARBA00022989"/>
    </source>
</evidence>
<evidence type="ECO:0000259" key="7">
    <source>
        <dbReference type="PROSITE" id="PS50929"/>
    </source>
</evidence>
<feature type="transmembrane region" description="Helical" evidence="5">
    <location>
        <begin position="51"/>
        <end position="72"/>
    </location>
</feature>
<dbReference type="STRING" id="882086.SacxiDRAFT_1776"/>
<dbReference type="InterPro" id="IPR011527">
    <property type="entry name" value="ABC1_TM_dom"/>
</dbReference>
<dbReference type="PROSITE" id="PS00211">
    <property type="entry name" value="ABC_TRANSPORTER_1"/>
    <property type="match status" value="1"/>
</dbReference>
<feature type="transmembrane region" description="Helical" evidence="5">
    <location>
        <begin position="156"/>
        <end position="174"/>
    </location>
</feature>
<dbReference type="eggNOG" id="COG1132">
    <property type="taxonomic scope" value="Bacteria"/>
</dbReference>
<feature type="domain" description="ABC transporter" evidence="6">
    <location>
        <begin position="330"/>
        <end position="559"/>
    </location>
</feature>
<dbReference type="InterPro" id="IPR039421">
    <property type="entry name" value="Type_1_exporter"/>
</dbReference>
<dbReference type="SUPFAM" id="SSF90123">
    <property type="entry name" value="ABC transporter transmembrane region"/>
    <property type="match status" value="1"/>
</dbReference>
<dbReference type="InterPro" id="IPR036640">
    <property type="entry name" value="ABC1_TM_sf"/>
</dbReference>
<comment type="subcellular location">
    <subcellularLocation>
        <location evidence="1">Cell membrane</location>
        <topology evidence="1">Multi-pass membrane protein</topology>
    </subcellularLocation>
</comment>
<evidence type="ECO:0000256" key="4">
    <source>
        <dbReference type="ARBA" id="ARBA00023136"/>
    </source>
</evidence>
<evidence type="ECO:0000256" key="1">
    <source>
        <dbReference type="ARBA" id="ARBA00004651"/>
    </source>
</evidence>
<dbReference type="HOGENOM" id="CLU_000604_84_3_11"/>
<dbReference type="InterPro" id="IPR017871">
    <property type="entry name" value="ABC_transporter-like_CS"/>
</dbReference>
<dbReference type="Pfam" id="PF00664">
    <property type="entry name" value="ABC_membrane"/>
    <property type="match status" value="1"/>
</dbReference>
<dbReference type="PANTHER" id="PTHR43394">
    <property type="entry name" value="ATP-DEPENDENT PERMEASE MDL1, MITOCHONDRIAL"/>
    <property type="match status" value="1"/>
</dbReference>
<dbReference type="GO" id="GO:0005524">
    <property type="term" value="F:ATP binding"/>
    <property type="evidence" value="ECO:0007669"/>
    <property type="project" value="InterPro"/>
</dbReference>
<accession>I0V1L5</accession>
<feature type="transmembrane region" description="Helical" evidence="5">
    <location>
        <begin position="242"/>
        <end position="264"/>
    </location>
</feature>